<comment type="function">
    <text evidence="3">Catalyzes the phosphorylation of the 3'-hydroxyl group of dephosphocoenzyme A to form coenzyme A.</text>
</comment>
<dbReference type="OrthoDB" id="9812943at2"/>
<keyword evidence="3 5" id="KW-0418">Kinase</keyword>
<gene>
    <name evidence="3" type="primary">coaE</name>
    <name evidence="5" type="ORF">SAMN02745823_01386</name>
</gene>
<keyword evidence="3" id="KW-0963">Cytoplasm</keyword>
<comment type="pathway">
    <text evidence="3">Cofactor biosynthesis; coenzyme A biosynthesis; CoA from (R)-pantothenate: step 5/5.</text>
</comment>
<dbReference type="InterPro" id="IPR001977">
    <property type="entry name" value="Depp_CoAkinase"/>
</dbReference>
<keyword evidence="1 3" id="KW-0547">Nucleotide-binding</keyword>
<dbReference type="EMBL" id="FQXV01000004">
    <property type="protein sequence ID" value="SHH91087.1"/>
    <property type="molecule type" value="Genomic_DNA"/>
</dbReference>
<dbReference type="EC" id="2.7.1.24" evidence="3 4"/>
<feature type="binding site" evidence="3">
    <location>
        <begin position="11"/>
        <end position="16"/>
    </location>
    <ligand>
        <name>ATP</name>
        <dbReference type="ChEBI" id="CHEBI:30616"/>
    </ligand>
</feature>
<dbReference type="Gene3D" id="3.40.50.300">
    <property type="entry name" value="P-loop containing nucleotide triphosphate hydrolases"/>
    <property type="match status" value="1"/>
</dbReference>
<comment type="catalytic activity">
    <reaction evidence="3">
        <text>3'-dephospho-CoA + ATP = ADP + CoA + H(+)</text>
        <dbReference type="Rhea" id="RHEA:18245"/>
        <dbReference type="ChEBI" id="CHEBI:15378"/>
        <dbReference type="ChEBI" id="CHEBI:30616"/>
        <dbReference type="ChEBI" id="CHEBI:57287"/>
        <dbReference type="ChEBI" id="CHEBI:57328"/>
        <dbReference type="ChEBI" id="CHEBI:456216"/>
        <dbReference type="EC" id="2.7.1.24"/>
    </reaction>
</comment>
<dbReference type="PROSITE" id="PS51219">
    <property type="entry name" value="DPCK"/>
    <property type="match status" value="1"/>
</dbReference>
<reference evidence="5 6" key="1">
    <citation type="submission" date="2016-11" db="EMBL/GenBank/DDBJ databases">
        <authorList>
            <person name="Jaros S."/>
            <person name="Januszkiewicz K."/>
            <person name="Wedrychowicz H."/>
        </authorList>
    </citation>
    <scope>NUCLEOTIDE SEQUENCE [LARGE SCALE GENOMIC DNA]</scope>
    <source>
        <strain evidence="5 6">DSM 10068</strain>
    </source>
</reference>
<dbReference type="HAMAP" id="MF_00376">
    <property type="entry name" value="Dephospho_CoA_kinase"/>
    <property type="match status" value="1"/>
</dbReference>
<dbReference type="GO" id="GO:0004140">
    <property type="term" value="F:dephospho-CoA kinase activity"/>
    <property type="evidence" value="ECO:0007669"/>
    <property type="project" value="UniProtKB-UniRule"/>
</dbReference>
<evidence type="ECO:0000256" key="1">
    <source>
        <dbReference type="ARBA" id="ARBA00022741"/>
    </source>
</evidence>
<dbReference type="InterPro" id="IPR027417">
    <property type="entry name" value="P-loop_NTPase"/>
</dbReference>
<evidence type="ECO:0000313" key="6">
    <source>
        <dbReference type="Proteomes" id="UP000183995"/>
    </source>
</evidence>
<evidence type="ECO:0000313" key="5">
    <source>
        <dbReference type="EMBL" id="SHH91087.1"/>
    </source>
</evidence>
<dbReference type="RefSeq" id="WP_073077096.1">
    <property type="nucleotide sequence ID" value="NZ_FQXV01000004.1"/>
</dbReference>
<dbReference type="NCBIfam" id="TIGR00152">
    <property type="entry name" value="dephospho-CoA kinase"/>
    <property type="match status" value="1"/>
</dbReference>
<protein>
    <recommendedName>
        <fullName evidence="3 4">Dephospho-CoA kinase</fullName>
        <ecNumber evidence="3 4">2.7.1.24</ecNumber>
    </recommendedName>
    <alternativeName>
        <fullName evidence="3">Dephosphocoenzyme A kinase</fullName>
    </alternativeName>
</protein>
<dbReference type="AlphaFoldDB" id="A0A1M5WU26"/>
<evidence type="ECO:0000256" key="3">
    <source>
        <dbReference type="HAMAP-Rule" id="MF_00376"/>
    </source>
</evidence>
<evidence type="ECO:0000256" key="4">
    <source>
        <dbReference type="NCBIfam" id="TIGR00152"/>
    </source>
</evidence>
<comment type="subcellular location">
    <subcellularLocation>
        <location evidence="3">Cytoplasm</location>
    </subcellularLocation>
</comment>
<organism evidence="5 6">
    <name type="scientific">Sporobacter termitidis DSM 10068</name>
    <dbReference type="NCBI Taxonomy" id="1123282"/>
    <lineage>
        <taxon>Bacteria</taxon>
        <taxon>Bacillati</taxon>
        <taxon>Bacillota</taxon>
        <taxon>Clostridia</taxon>
        <taxon>Eubacteriales</taxon>
        <taxon>Oscillospiraceae</taxon>
        <taxon>Sporobacter</taxon>
    </lineage>
</organism>
<dbReference type="UniPathway" id="UPA00241">
    <property type="reaction ID" value="UER00356"/>
</dbReference>
<dbReference type="STRING" id="1123282.SAMN02745823_01386"/>
<dbReference type="PANTHER" id="PTHR10695:SF46">
    <property type="entry name" value="BIFUNCTIONAL COENZYME A SYNTHASE-RELATED"/>
    <property type="match status" value="1"/>
</dbReference>
<dbReference type="Proteomes" id="UP000183995">
    <property type="component" value="Unassembled WGS sequence"/>
</dbReference>
<dbReference type="SUPFAM" id="SSF52540">
    <property type="entry name" value="P-loop containing nucleoside triphosphate hydrolases"/>
    <property type="match status" value="1"/>
</dbReference>
<keyword evidence="3" id="KW-0808">Transferase</keyword>
<keyword evidence="2 3" id="KW-0067">ATP-binding</keyword>
<name>A0A1M5WU26_9FIRM</name>
<comment type="similarity">
    <text evidence="3">Belongs to the CoaE family.</text>
</comment>
<keyword evidence="3" id="KW-0173">Coenzyme A biosynthesis</keyword>
<dbReference type="PANTHER" id="PTHR10695">
    <property type="entry name" value="DEPHOSPHO-COA KINASE-RELATED"/>
    <property type="match status" value="1"/>
</dbReference>
<dbReference type="Pfam" id="PF01121">
    <property type="entry name" value="CoaE"/>
    <property type="match status" value="1"/>
</dbReference>
<evidence type="ECO:0000256" key="2">
    <source>
        <dbReference type="ARBA" id="ARBA00022840"/>
    </source>
</evidence>
<keyword evidence="6" id="KW-1185">Reference proteome</keyword>
<dbReference type="GO" id="GO:0005737">
    <property type="term" value="C:cytoplasm"/>
    <property type="evidence" value="ECO:0007669"/>
    <property type="project" value="UniProtKB-SubCell"/>
</dbReference>
<sequence length="201" mass="21743">MIIIGITGPSGGGKTSALHALRSLGALIIDCDAVYHELLSGNDDMLREIGANFEGVVTGDTLDRKALGKIVFSEAAALETLNEITHKFVKVEVDRRLKEYEDKGGALAAVDAIALVESGLAALCGLVVGVTAPEETRVRRIMARDSVSEEYARLRVGAQKPELFFYENCDYVLISDCDTVEEFEAKCKVFFMGILGGMHRA</sequence>
<dbReference type="GO" id="GO:0005524">
    <property type="term" value="F:ATP binding"/>
    <property type="evidence" value="ECO:0007669"/>
    <property type="project" value="UniProtKB-UniRule"/>
</dbReference>
<dbReference type="GO" id="GO:0015937">
    <property type="term" value="P:coenzyme A biosynthetic process"/>
    <property type="evidence" value="ECO:0007669"/>
    <property type="project" value="UniProtKB-UniRule"/>
</dbReference>
<proteinExistence type="inferred from homology"/>
<accession>A0A1M5WU26</accession>
<dbReference type="CDD" id="cd02022">
    <property type="entry name" value="DPCK"/>
    <property type="match status" value="1"/>
</dbReference>